<dbReference type="InterPro" id="IPR050495">
    <property type="entry name" value="ATG22/LtaA_families"/>
</dbReference>
<dbReference type="Proteomes" id="UP000814176">
    <property type="component" value="Unassembled WGS sequence"/>
</dbReference>
<dbReference type="SUPFAM" id="SSF103473">
    <property type="entry name" value="MFS general substrate transporter"/>
    <property type="match status" value="1"/>
</dbReference>
<feature type="transmembrane region" description="Helical" evidence="8">
    <location>
        <begin position="343"/>
        <end position="366"/>
    </location>
</feature>
<evidence type="ECO:0000313" key="9">
    <source>
        <dbReference type="EMBL" id="KAH9831607.1"/>
    </source>
</evidence>
<comment type="subcellular location">
    <subcellularLocation>
        <location evidence="1 8">Vacuole membrane</location>
        <topology evidence="1 8">Multi-pass membrane protein</topology>
    </subcellularLocation>
</comment>
<reference evidence="9 10" key="1">
    <citation type="journal article" date="2021" name="Environ. Microbiol.">
        <title>Gene family expansions and transcriptome signatures uncover fungal adaptations to wood decay.</title>
        <authorList>
            <person name="Hage H."/>
            <person name="Miyauchi S."/>
            <person name="Viragh M."/>
            <person name="Drula E."/>
            <person name="Min B."/>
            <person name="Chaduli D."/>
            <person name="Navarro D."/>
            <person name="Favel A."/>
            <person name="Norest M."/>
            <person name="Lesage-Meessen L."/>
            <person name="Balint B."/>
            <person name="Merenyi Z."/>
            <person name="de Eugenio L."/>
            <person name="Morin E."/>
            <person name="Martinez A.T."/>
            <person name="Baldrian P."/>
            <person name="Stursova M."/>
            <person name="Martinez M.J."/>
            <person name="Novotny C."/>
            <person name="Magnuson J.K."/>
            <person name="Spatafora J.W."/>
            <person name="Maurice S."/>
            <person name="Pangilinan J."/>
            <person name="Andreopoulos W."/>
            <person name="LaButti K."/>
            <person name="Hundley H."/>
            <person name="Na H."/>
            <person name="Kuo A."/>
            <person name="Barry K."/>
            <person name="Lipzen A."/>
            <person name="Henrissat B."/>
            <person name="Riley R."/>
            <person name="Ahrendt S."/>
            <person name="Nagy L.G."/>
            <person name="Grigoriev I.V."/>
            <person name="Martin F."/>
            <person name="Rosso M.N."/>
        </authorList>
    </citation>
    <scope>NUCLEOTIDE SEQUENCE [LARGE SCALE GENOMIC DNA]</scope>
    <source>
        <strain evidence="9 10">CIRM-BRFM 1785</strain>
    </source>
</reference>
<evidence type="ECO:0000256" key="1">
    <source>
        <dbReference type="ARBA" id="ARBA00004128"/>
    </source>
</evidence>
<keyword evidence="3 8" id="KW-0813">Transport</keyword>
<feature type="transmembrane region" description="Helical" evidence="8">
    <location>
        <begin position="165"/>
        <end position="185"/>
    </location>
</feature>
<accession>A0ABQ8K3Y7</accession>
<keyword evidence="4 8" id="KW-0812">Transmembrane</keyword>
<evidence type="ECO:0000256" key="3">
    <source>
        <dbReference type="ARBA" id="ARBA00022448"/>
    </source>
</evidence>
<sequence length="557" mass="61293">MSADDFAADAKASEKDVEGVITPVAQQSSSKNSGFTTTRVELWAFYVYYIGNNGLSGFNFGPSQFQNLLYLAGYDPSYPPFTVPCGSDSGCVLPYLGEVRDVNAIVLLTNGISFALQAVVLLTIGAWADYGQWRPNITIFFTLLAVGVSFAWLGVEDASQWKAGVALYILGLIAYQCALTFWTAAFPGLASDLPEVKASAAEASDGTKSSEDHANFESLERNRISNVSFAVCSVGEILILAVMVGILKGLHSDASTENNTKSFSVLIAFAGGVWRTSLDLDVYTHDAEFKLSLTHAVLCALPWFFLEKRRPGLALPPGATLLTVGFKQTYVAFSECWKLKQTFLYLIFYFLMGDVLNTTVTVIGTLQNSVVSYSTLQLTYLLIVGIVTQALGIYLFWVVQKRFNISTKAMLCFNVFWIIILTVWGLIGIHTDKFGFKHVWEIWLYQAYYGLMVCPWYAYSQTMISEVSPLPQMFLFFALFSVIGKTSAFIGPFVSSAIITASGNNDNYPFVFLFILGTLSTVFLYFVDVGKSRIECEAFIAAEAKREAFAMGDTGES</sequence>
<dbReference type="EMBL" id="JADCUA010000025">
    <property type="protein sequence ID" value="KAH9831607.1"/>
    <property type="molecule type" value="Genomic_DNA"/>
</dbReference>
<name>A0ABQ8K3Y7_9APHY</name>
<evidence type="ECO:0000256" key="8">
    <source>
        <dbReference type="RuleBase" id="RU363073"/>
    </source>
</evidence>
<dbReference type="PANTHER" id="PTHR23519:SF5">
    <property type="entry name" value="AUTOPHAGY-RELATED PROTEIN"/>
    <property type="match status" value="1"/>
</dbReference>
<evidence type="ECO:0000256" key="7">
    <source>
        <dbReference type="ARBA" id="ARBA00023136"/>
    </source>
</evidence>
<feature type="transmembrane region" description="Helical" evidence="8">
    <location>
        <begin position="133"/>
        <end position="153"/>
    </location>
</feature>
<feature type="transmembrane region" description="Helical" evidence="8">
    <location>
        <begin position="227"/>
        <end position="247"/>
    </location>
</feature>
<organism evidence="9 10">
    <name type="scientific">Rhodofomes roseus</name>
    <dbReference type="NCBI Taxonomy" id="34475"/>
    <lineage>
        <taxon>Eukaryota</taxon>
        <taxon>Fungi</taxon>
        <taxon>Dikarya</taxon>
        <taxon>Basidiomycota</taxon>
        <taxon>Agaricomycotina</taxon>
        <taxon>Agaricomycetes</taxon>
        <taxon>Polyporales</taxon>
        <taxon>Rhodofomes</taxon>
    </lineage>
</organism>
<dbReference type="PANTHER" id="PTHR23519">
    <property type="entry name" value="AUTOPHAGY-RELATED PROTEIN 22"/>
    <property type="match status" value="1"/>
</dbReference>
<evidence type="ECO:0000256" key="4">
    <source>
        <dbReference type="ARBA" id="ARBA00022692"/>
    </source>
</evidence>
<keyword evidence="6 8" id="KW-0072">Autophagy</keyword>
<feature type="transmembrane region" description="Helical" evidence="8">
    <location>
        <begin position="411"/>
        <end position="430"/>
    </location>
</feature>
<dbReference type="RefSeq" id="XP_047774721.1">
    <property type="nucleotide sequence ID" value="XM_047926114.1"/>
</dbReference>
<dbReference type="Pfam" id="PF11700">
    <property type="entry name" value="ATG22"/>
    <property type="match status" value="2"/>
</dbReference>
<comment type="function">
    <text evidence="8">Vacuolar effluxer which mediate the efflux of amino acids resulting from autophagic degradation. The release of autophagic amino acids allows the maintenance of protein synthesis and viability during nitrogen starvation.</text>
</comment>
<evidence type="ECO:0000256" key="6">
    <source>
        <dbReference type="ARBA" id="ARBA00023006"/>
    </source>
</evidence>
<dbReference type="Gene3D" id="1.20.1250.20">
    <property type="entry name" value="MFS general substrate transporter like domains"/>
    <property type="match status" value="1"/>
</dbReference>
<keyword evidence="5 8" id="KW-1133">Transmembrane helix</keyword>
<keyword evidence="10" id="KW-1185">Reference proteome</keyword>
<feature type="transmembrane region" description="Helical" evidence="8">
    <location>
        <begin position="378"/>
        <end position="399"/>
    </location>
</feature>
<keyword evidence="8" id="KW-0029">Amino-acid transport</keyword>
<dbReference type="InterPro" id="IPR036259">
    <property type="entry name" value="MFS_trans_sf"/>
</dbReference>
<feature type="transmembrane region" description="Helical" evidence="8">
    <location>
        <begin position="442"/>
        <end position="460"/>
    </location>
</feature>
<proteinExistence type="inferred from homology"/>
<protein>
    <recommendedName>
        <fullName evidence="8">Autophagy-related protein</fullName>
    </recommendedName>
</protein>
<feature type="transmembrane region" description="Helical" evidence="8">
    <location>
        <begin position="507"/>
        <end position="527"/>
    </location>
</feature>
<comment type="similarity">
    <text evidence="2 8">Belongs to the ATG22 family.</text>
</comment>
<evidence type="ECO:0000313" key="10">
    <source>
        <dbReference type="Proteomes" id="UP000814176"/>
    </source>
</evidence>
<comment type="caution">
    <text evidence="9">The sequence shown here is derived from an EMBL/GenBank/DDBJ whole genome shotgun (WGS) entry which is preliminary data.</text>
</comment>
<evidence type="ECO:0000256" key="5">
    <source>
        <dbReference type="ARBA" id="ARBA00022989"/>
    </source>
</evidence>
<keyword evidence="7 8" id="KW-0472">Membrane</keyword>
<feature type="transmembrane region" description="Helical" evidence="8">
    <location>
        <begin position="104"/>
        <end position="127"/>
    </location>
</feature>
<keyword evidence="8" id="KW-0926">Vacuole</keyword>
<gene>
    <name evidence="9" type="ORF">C8Q71DRAFT_816092</name>
</gene>
<feature type="transmembrane region" description="Helical" evidence="8">
    <location>
        <begin position="472"/>
        <end position="495"/>
    </location>
</feature>
<evidence type="ECO:0000256" key="2">
    <source>
        <dbReference type="ARBA" id="ARBA00006978"/>
    </source>
</evidence>
<dbReference type="GeneID" id="72006846"/>
<dbReference type="InterPro" id="IPR024671">
    <property type="entry name" value="Atg22-like"/>
</dbReference>